<dbReference type="PANTHER" id="PTHR46622:SF1">
    <property type="entry name" value="DNA-DEPENDENT METALLOPROTEASE WSS1"/>
    <property type="match status" value="1"/>
</dbReference>
<dbReference type="InterPro" id="IPR013536">
    <property type="entry name" value="WLM_dom"/>
</dbReference>
<dbReference type="Pfam" id="PF08325">
    <property type="entry name" value="WLM"/>
    <property type="match status" value="1"/>
</dbReference>
<evidence type="ECO:0000313" key="4">
    <source>
        <dbReference type="Proteomes" id="UP000196158"/>
    </source>
</evidence>
<accession>A0A1X7R5T2</accession>
<proteinExistence type="predicted"/>
<feature type="region of interest" description="Disordered" evidence="1">
    <location>
        <begin position="234"/>
        <end position="264"/>
    </location>
</feature>
<dbReference type="GO" id="GO:0006281">
    <property type="term" value="P:DNA repair"/>
    <property type="evidence" value="ECO:0007669"/>
    <property type="project" value="TreeGrafter"/>
</dbReference>
<evidence type="ECO:0000256" key="1">
    <source>
        <dbReference type="SAM" id="MobiDB-lite"/>
    </source>
</evidence>
<dbReference type="Proteomes" id="UP000196158">
    <property type="component" value="Unassembled WGS sequence"/>
</dbReference>
<reference evidence="3 4" key="1">
    <citation type="submission" date="2017-04" db="EMBL/GenBank/DDBJ databases">
        <authorList>
            <person name="Afonso C.L."/>
            <person name="Miller P.J."/>
            <person name="Scott M.A."/>
            <person name="Spackman E."/>
            <person name="Goraichik I."/>
            <person name="Dimitrov K.M."/>
            <person name="Suarez D.L."/>
            <person name="Swayne D.E."/>
        </authorList>
    </citation>
    <scope>NUCLEOTIDE SEQUENCE [LARGE SCALE GENOMIC DNA]</scope>
</reference>
<dbReference type="GO" id="GO:0005634">
    <property type="term" value="C:nucleus"/>
    <property type="evidence" value="ECO:0007669"/>
    <property type="project" value="TreeGrafter"/>
</dbReference>
<organism evidence="3 4">
    <name type="scientific">Maudiozyma saulgeensis</name>
    <dbReference type="NCBI Taxonomy" id="1789683"/>
    <lineage>
        <taxon>Eukaryota</taxon>
        <taxon>Fungi</taxon>
        <taxon>Dikarya</taxon>
        <taxon>Ascomycota</taxon>
        <taxon>Saccharomycotina</taxon>
        <taxon>Saccharomycetes</taxon>
        <taxon>Saccharomycetales</taxon>
        <taxon>Saccharomycetaceae</taxon>
        <taxon>Maudiozyma</taxon>
    </lineage>
</organism>
<feature type="domain" description="WLM" evidence="2">
    <location>
        <begin position="5"/>
        <end position="195"/>
    </location>
</feature>
<dbReference type="GO" id="GO:0008237">
    <property type="term" value="F:metallopeptidase activity"/>
    <property type="evidence" value="ECO:0007669"/>
    <property type="project" value="TreeGrafter"/>
</dbReference>
<dbReference type="OrthoDB" id="49605at2759"/>
<protein>
    <submittedName>
        <fullName evidence="3">Similar to Saccharomyces cerevisiae YHR134W WSS1 Sumoylated protein that localizes to a single spot on the nuclear periphery of mother cells but not daughters</fullName>
    </submittedName>
</protein>
<dbReference type="PROSITE" id="PS51397">
    <property type="entry name" value="WLM"/>
    <property type="match status" value="1"/>
</dbReference>
<sequence length="264" mass="30212">MAVTQNKPKANPHIGEISYLKKKPNPERAHDLLQDLTKSVSYLMRKFKLKVKTVAEFYPRDKNLLGLNVNHGQKIMVRLRSPYNDYEFLSWEAIVETMLHELTHNRFGPHDEKFYKQMEEFRLEHWISETQGLHDNFLGTGRRVGGSGIRNRSNILSKSYVGKGSRLGTSTAEPIQGRRLTPREMAARAASKRNTDDQLKLCHDENVNVQEILDNHSQMESQVEVIVIDDNDDIVDIDDSNSHSGKKSDQNPTSDALPDFIDLT</sequence>
<dbReference type="EMBL" id="FXLY01000007">
    <property type="protein sequence ID" value="SMN21053.1"/>
    <property type="molecule type" value="Genomic_DNA"/>
</dbReference>
<dbReference type="AlphaFoldDB" id="A0A1X7R5T2"/>
<evidence type="ECO:0000259" key="2">
    <source>
        <dbReference type="PROSITE" id="PS51397"/>
    </source>
</evidence>
<evidence type="ECO:0000313" key="3">
    <source>
        <dbReference type="EMBL" id="SMN21053.1"/>
    </source>
</evidence>
<name>A0A1X7R5T2_9SACH</name>
<keyword evidence="4" id="KW-1185">Reference proteome</keyword>
<dbReference type="STRING" id="1789683.A0A1X7R5T2"/>
<dbReference type="InterPro" id="IPR053000">
    <property type="entry name" value="WSS1-like_metalloprotease"/>
</dbReference>
<gene>
    <name evidence="3" type="ORF">KASA_0L00693G</name>
</gene>
<dbReference type="PANTHER" id="PTHR46622">
    <property type="entry name" value="DNA-DEPENDENT METALLOPROTEASE WSS1"/>
    <property type="match status" value="1"/>
</dbReference>